<dbReference type="HAMAP" id="MF_00272">
    <property type="entry name" value="GcvH"/>
    <property type="match status" value="1"/>
</dbReference>
<dbReference type="InterPro" id="IPR033753">
    <property type="entry name" value="GCV_H/Fam206"/>
</dbReference>
<dbReference type="EMBL" id="VTPS01000017">
    <property type="protein sequence ID" value="TZE81148.1"/>
    <property type="molecule type" value="Genomic_DNA"/>
</dbReference>
<comment type="cofactor">
    <cofactor evidence="3">
        <name>(R)-lipoate</name>
        <dbReference type="ChEBI" id="CHEBI:83088"/>
    </cofactor>
    <text evidence="3">Binds 1 lipoyl cofactor covalently.</text>
</comment>
<dbReference type="RefSeq" id="WP_149545896.1">
    <property type="nucleotide sequence ID" value="NZ_VTPS01000017.1"/>
</dbReference>
<feature type="domain" description="Lipoyl-binding" evidence="5">
    <location>
        <begin position="22"/>
        <end position="104"/>
    </location>
</feature>
<feature type="modified residue" description="N6-lipoyllysine" evidence="3 4">
    <location>
        <position position="63"/>
    </location>
</feature>
<dbReference type="PROSITE" id="PS00189">
    <property type="entry name" value="LIPOYL"/>
    <property type="match status" value="1"/>
</dbReference>
<dbReference type="Proteomes" id="UP000322976">
    <property type="component" value="Unassembled WGS sequence"/>
</dbReference>
<gene>
    <name evidence="3 6" type="primary">gcvH</name>
    <name evidence="6" type="ORF">FWJ32_10425</name>
</gene>
<dbReference type="Gene3D" id="2.40.50.100">
    <property type="match status" value="1"/>
</dbReference>
<dbReference type="NCBIfam" id="TIGR00527">
    <property type="entry name" value="gcvH"/>
    <property type="match status" value="1"/>
</dbReference>
<comment type="caution">
    <text evidence="6">The sequence shown here is derived from an EMBL/GenBank/DDBJ whole genome shotgun (WGS) entry which is preliminary data.</text>
</comment>
<dbReference type="PROSITE" id="PS50968">
    <property type="entry name" value="BIOTINYL_LIPOYL"/>
    <property type="match status" value="1"/>
</dbReference>
<dbReference type="CDD" id="cd06848">
    <property type="entry name" value="GCS_H"/>
    <property type="match status" value="1"/>
</dbReference>
<evidence type="ECO:0000256" key="2">
    <source>
        <dbReference type="ARBA" id="ARBA00022823"/>
    </source>
</evidence>
<dbReference type="InterPro" id="IPR002930">
    <property type="entry name" value="GCV_H"/>
</dbReference>
<evidence type="ECO:0000313" key="6">
    <source>
        <dbReference type="EMBL" id="TZE81148.1"/>
    </source>
</evidence>
<protein>
    <recommendedName>
        <fullName evidence="3">Glycine cleavage system H protein</fullName>
    </recommendedName>
</protein>
<name>A0A5D8QCT3_9THEO</name>
<dbReference type="InterPro" id="IPR000089">
    <property type="entry name" value="Biotin_lipoyl"/>
</dbReference>
<dbReference type="GO" id="GO:0005829">
    <property type="term" value="C:cytosol"/>
    <property type="evidence" value="ECO:0007669"/>
    <property type="project" value="TreeGrafter"/>
</dbReference>
<evidence type="ECO:0000256" key="3">
    <source>
        <dbReference type="HAMAP-Rule" id="MF_00272"/>
    </source>
</evidence>
<comment type="similarity">
    <text evidence="1 3">Belongs to the GcvH family.</text>
</comment>
<keyword evidence="2 3" id="KW-0450">Lipoyl</keyword>
<dbReference type="PANTHER" id="PTHR11715">
    <property type="entry name" value="GLYCINE CLEAVAGE SYSTEM H PROTEIN"/>
    <property type="match status" value="1"/>
</dbReference>
<dbReference type="GO" id="GO:0005960">
    <property type="term" value="C:glycine cleavage complex"/>
    <property type="evidence" value="ECO:0007669"/>
    <property type="project" value="InterPro"/>
</dbReference>
<sequence>MHFPDDLYYSDDHEWLKVEGSRGIIGITEYAQAELGDVVYVELPSVGDEFEAGDNFGVVESVKSVSDLYIPVSGRVVEVNEELDDSPELVNQDPYGKGWMIVVELDDPEETADLMSSAEYESFIKESE</sequence>
<dbReference type="InterPro" id="IPR011053">
    <property type="entry name" value="Single_hybrid_motif"/>
</dbReference>
<comment type="function">
    <text evidence="3">The glycine cleavage system catalyzes the degradation of glycine. The H protein shuttles the methylamine group of glycine from the P protein to the T protein.</text>
</comment>
<dbReference type="InterPro" id="IPR003016">
    <property type="entry name" value="2-oxoA_DH_lipoyl-BS"/>
</dbReference>
<evidence type="ECO:0000256" key="1">
    <source>
        <dbReference type="ARBA" id="ARBA00009249"/>
    </source>
</evidence>
<dbReference type="NCBIfam" id="NF002270">
    <property type="entry name" value="PRK01202.1"/>
    <property type="match status" value="1"/>
</dbReference>
<evidence type="ECO:0000259" key="5">
    <source>
        <dbReference type="PROSITE" id="PS50968"/>
    </source>
</evidence>
<dbReference type="AlphaFoldDB" id="A0A5D8QCT3"/>
<comment type="subunit">
    <text evidence="3">The glycine cleavage system is composed of four proteins: P, T, L and H.</text>
</comment>
<evidence type="ECO:0000313" key="7">
    <source>
        <dbReference type="Proteomes" id="UP000322976"/>
    </source>
</evidence>
<accession>A0A5D8QCT3</accession>
<proteinExistence type="inferred from homology"/>
<dbReference type="PANTHER" id="PTHR11715:SF3">
    <property type="entry name" value="GLYCINE CLEAVAGE SYSTEM H PROTEIN-RELATED"/>
    <property type="match status" value="1"/>
</dbReference>
<dbReference type="GO" id="GO:0009249">
    <property type="term" value="P:protein lipoylation"/>
    <property type="evidence" value="ECO:0007669"/>
    <property type="project" value="TreeGrafter"/>
</dbReference>
<organism evidence="6 7">
    <name type="scientific">Calorimonas adulescens</name>
    <dbReference type="NCBI Taxonomy" id="2606906"/>
    <lineage>
        <taxon>Bacteria</taxon>
        <taxon>Bacillati</taxon>
        <taxon>Bacillota</taxon>
        <taxon>Clostridia</taxon>
        <taxon>Thermoanaerobacterales</taxon>
        <taxon>Thermoanaerobacteraceae</taxon>
        <taxon>Calorimonas</taxon>
    </lineage>
</organism>
<keyword evidence="7" id="KW-1185">Reference proteome</keyword>
<dbReference type="InterPro" id="IPR017453">
    <property type="entry name" value="GCV_H_sub"/>
</dbReference>
<dbReference type="Pfam" id="PF01597">
    <property type="entry name" value="GCV_H"/>
    <property type="match status" value="1"/>
</dbReference>
<dbReference type="GO" id="GO:0019464">
    <property type="term" value="P:glycine decarboxylation via glycine cleavage system"/>
    <property type="evidence" value="ECO:0007669"/>
    <property type="project" value="UniProtKB-UniRule"/>
</dbReference>
<dbReference type="SUPFAM" id="SSF51230">
    <property type="entry name" value="Single hybrid motif"/>
    <property type="match status" value="1"/>
</dbReference>
<evidence type="ECO:0000256" key="4">
    <source>
        <dbReference type="PIRSR" id="PIRSR617453-50"/>
    </source>
</evidence>
<reference evidence="6 7" key="1">
    <citation type="submission" date="2019-08" db="EMBL/GenBank/DDBJ databases">
        <title>Calorimonas adulescens gen. nov., sp. nov., an anaerobic thermophilic bacterium from Sakhalin hot spring.</title>
        <authorList>
            <person name="Khomyakova M.A."/>
            <person name="Merkel A.Y."/>
            <person name="Novikov A."/>
            <person name="Bonch-Osmolovskaya E.A."/>
            <person name="Slobodkin A.I."/>
        </authorList>
    </citation>
    <scope>NUCLEOTIDE SEQUENCE [LARGE SCALE GENOMIC DNA]</scope>
    <source>
        <strain evidence="6 7">A05MB</strain>
    </source>
</reference>